<dbReference type="GO" id="GO:0032259">
    <property type="term" value="P:methylation"/>
    <property type="evidence" value="ECO:0007669"/>
    <property type="project" value="UniProtKB-KW"/>
</dbReference>
<dbReference type="Gene3D" id="3.40.50.150">
    <property type="entry name" value="Vaccinia Virus protein VP39"/>
    <property type="match status" value="1"/>
</dbReference>
<dbReference type="InterPro" id="IPR029063">
    <property type="entry name" value="SAM-dependent_MTases_sf"/>
</dbReference>
<evidence type="ECO:0000256" key="1">
    <source>
        <dbReference type="ARBA" id="ARBA00012880"/>
    </source>
</evidence>
<evidence type="ECO:0000256" key="3">
    <source>
        <dbReference type="ARBA" id="ARBA00022679"/>
    </source>
</evidence>
<evidence type="ECO:0000256" key="4">
    <source>
        <dbReference type="ARBA" id="ARBA00022691"/>
    </source>
</evidence>
<dbReference type="SUPFAM" id="SSF53335">
    <property type="entry name" value="S-adenosyl-L-methionine-dependent methyltransferases"/>
    <property type="match status" value="1"/>
</dbReference>
<comment type="similarity">
    <text evidence="6">Belongs to the class I-like SAM-binding methyltransferase superfamily. Cation-dependent O-methyltransferase family.</text>
</comment>
<evidence type="ECO:0000256" key="6">
    <source>
        <dbReference type="ARBA" id="ARBA00023453"/>
    </source>
</evidence>
<keyword evidence="3 7" id="KW-0808">Transferase</keyword>
<dbReference type="PANTHER" id="PTHR43836">
    <property type="entry name" value="CATECHOL O-METHYLTRANSFERASE 1-RELATED"/>
    <property type="match status" value="1"/>
</dbReference>
<dbReference type="GO" id="GO:0006584">
    <property type="term" value="P:catecholamine metabolic process"/>
    <property type="evidence" value="ECO:0007669"/>
    <property type="project" value="UniProtKB-KW"/>
</dbReference>
<dbReference type="PROSITE" id="PS51682">
    <property type="entry name" value="SAM_OMT_I"/>
    <property type="match status" value="1"/>
</dbReference>
<evidence type="ECO:0000313" key="7">
    <source>
        <dbReference type="EMBL" id="KAF2792487.1"/>
    </source>
</evidence>
<dbReference type="Pfam" id="PF01596">
    <property type="entry name" value="Methyltransf_3"/>
    <property type="match status" value="1"/>
</dbReference>
<keyword evidence="4" id="KW-0949">S-adenosyl-L-methionine</keyword>
<sequence length="249" mass="27845">MSSTEPQTIYEKYPSLKQFKDANYTEWNDGREESLLVYIKGHPDFASMHHNPSKLLQAIDGFAYQQEFLINIGSNKGRIVSDLVAERKPKVLVELGGYIGYSAILFADQMRRNAATDSPPHLWSLEFEPRFAAIATELINIAGLSDIVTVVTGPAEESLRGFKTDGRLDHIDFLFLDHVETLYTQDLKVCEELGLLKSGGIVVADNVVRPGAPEYRDYVRGHPGLKSWGIKGLIMPGEFEDELEVSEVL</sequence>
<dbReference type="EC" id="2.1.1.6" evidence="1"/>
<dbReference type="AlphaFoldDB" id="A0A6A6X9N8"/>
<dbReference type="EMBL" id="MU001967">
    <property type="protein sequence ID" value="KAF2792487.1"/>
    <property type="molecule type" value="Genomic_DNA"/>
</dbReference>
<gene>
    <name evidence="7" type="ORF">K505DRAFT_307540</name>
</gene>
<dbReference type="Proteomes" id="UP000799757">
    <property type="component" value="Unassembled WGS sequence"/>
</dbReference>
<evidence type="ECO:0000256" key="5">
    <source>
        <dbReference type="ARBA" id="ARBA00022939"/>
    </source>
</evidence>
<dbReference type="PANTHER" id="PTHR43836:SF2">
    <property type="entry name" value="CATECHOL O-METHYLTRANSFERASE 1-RELATED"/>
    <property type="match status" value="1"/>
</dbReference>
<name>A0A6A6X9N8_9PLEO</name>
<protein>
    <recommendedName>
        <fullName evidence="1">catechol O-methyltransferase</fullName>
        <ecNumber evidence="1">2.1.1.6</ecNumber>
    </recommendedName>
</protein>
<evidence type="ECO:0000256" key="2">
    <source>
        <dbReference type="ARBA" id="ARBA00022603"/>
    </source>
</evidence>
<organism evidence="7 8">
    <name type="scientific">Melanomma pulvis-pyrius CBS 109.77</name>
    <dbReference type="NCBI Taxonomy" id="1314802"/>
    <lineage>
        <taxon>Eukaryota</taxon>
        <taxon>Fungi</taxon>
        <taxon>Dikarya</taxon>
        <taxon>Ascomycota</taxon>
        <taxon>Pezizomycotina</taxon>
        <taxon>Dothideomycetes</taxon>
        <taxon>Pleosporomycetidae</taxon>
        <taxon>Pleosporales</taxon>
        <taxon>Melanommataceae</taxon>
        <taxon>Melanomma</taxon>
    </lineage>
</organism>
<keyword evidence="2 7" id="KW-0489">Methyltransferase</keyword>
<proteinExistence type="inferred from homology"/>
<dbReference type="OrthoDB" id="186626at2759"/>
<evidence type="ECO:0000313" key="8">
    <source>
        <dbReference type="Proteomes" id="UP000799757"/>
    </source>
</evidence>
<keyword evidence="5" id="KW-0128">Catecholamine metabolism</keyword>
<accession>A0A6A6X9N8</accession>
<dbReference type="InterPro" id="IPR002935">
    <property type="entry name" value="SAM_O-MeTrfase"/>
</dbReference>
<reference evidence="7" key="1">
    <citation type="journal article" date="2020" name="Stud. Mycol.">
        <title>101 Dothideomycetes genomes: a test case for predicting lifestyles and emergence of pathogens.</title>
        <authorList>
            <person name="Haridas S."/>
            <person name="Albert R."/>
            <person name="Binder M."/>
            <person name="Bloem J."/>
            <person name="Labutti K."/>
            <person name="Salamov A."/>
            <person name="Andreopoulos B."/>
            <person name="Baker S."/>
            <person name="Barry K."/>
            <person name="Bills G."/>
            <person name="Bluhm B."/>
            <person name="Cannon C."/>
            <person name="Castanera R."/>
            <person name="Culley D."/>
            <person name="Daum C."/>
            <person name="Ezra D."/>
            <person name="Gonzalez J."/>
            <person name="Henrissat B."/>
            <person name="Kuo A."/>
            <person name="Liang C."/>
            <person name="Lipzen A."/>
            <person name="Lutzoni F."/>
            <person name="Magnuson J."/>
            <person name="Mondo S."/>
            <person name="Nolan M."/>
            <person name="Ohm R."/>
            <person name="Pangilinan J."/>
            <person name="Park H.-J."/>
            <person name="Ramirez L."/>
            <person name="Alfaro M."/>
            <person name="Sun H."/>
            <person name="Tritt A."/>
            <person name="Yoshinaga Y."/>
            <person name="Zwiers L.-H."/>
            <person name="Turgeon B."/>
            <person name="Goodwin S."/>
            <person name="Spatafora J."/>
            <person name="Crous P."/>
            <person name="Grigoriev I."/>
        </authorList>
    </citation>
    <scope>NUCLEOTIDE SEQUENCE</scope>
    <source>
        <strain evidence="7">CBS 109.77</strain>
    </source>
</reference>
<keyword evidence="8" id="KW-1185">Reference proteome</keyword>
<dbReference type="GO" id="GO:0008171">
    <property type="term" value="F:O-methyltransferase activity"/>
    <property type="evidence" value="ECO:0007669"/>
    <property type="project" value="InterPro"/>
</dbReference>